<sequence length="509" mass="57688">MTRILYLDLDALNPTHLGCYGYHRNTSPNIDAIAQQGIRFDNVYCSDAPCLPSRTALYQCRFGIRTGVVGHGGTAADPKRQGETRGFRSVLEEHSFPRMLQKRGYHTAMISPFGQRHAAHQYYAGFNEMHNTGEGGQEPVETVQPVVERWLDAHAAEPSWYLHLNYWDIHTPYRTPLDYGNPFDDVPIADWYTDELIAEHVARGGPHSAQDLDMYHDADSDRYPRLPRRITDRASLKQWIDGYDVAIRYVDEAVGKLVDQLKRAGVYDDTAIIISADHGENQGELEIYGEHGTADHATCHIPFILKWPGGQAGATDDGLHYHLDWPATCLELLGESDEHEPTPAGWDGRSFTPTVTEGKAQGRDELVLSQCAHVCQRSVRFDEGDHRWLYIRTYHDGFHPFPDHMLFDLASDPQEQHNLADAHPEVLREANWRLSGWHDEAMSKIARDSADVTDPMRTVLREGGPYHACSYIHGRRSEELTRYLQKLRDSGRAAAAENLERRYPLVKGA</sequence>
<feature type="domain" description="Sulfatase N-terminal" evidence="2">
    <location>
        <begin position="9"/>
        <end position="334"/>
    </location>
</feature>
<dbReference type="PANTHER" id="PTHR42693:SF33">
    <property type="entry name" value="ARYLSULFATASE"/>
    <property type="match status" value="1"/>
</dbReference>
<evidence type="ECO:0000259" key="2">
    <source>
        <dbReference type="Pfam" id="PF00884"/>
    </source>
</evidence>
<evidence type="ECO:0000313" key="4">
    <source>
        <dbReference type="Proteomes" id="UP000541810"/>
    </source>
</evidence>
<comment type="caution">
    <text evidence="3">The sequence shown here is derived from an EMBL/GenBank/DDBJ whole genome shotgun (WGS) entry which is preliminary data.</text>
</comment>
<name>A0A7X0LJB9_9BACT</name>
<proteinExistence type="inferred from homology"/>
<dbReference type="Gene3D" id="3.40.720.10">
    <property type="entry name" value="Alkaline Phosphatase, subunit A"/>
    <property type="match status" value="1"/>
</dbReference>
<dbReference type="Pfam" id="PF00884">
    <property type="entry name" value="Sulfatase"/>
    <property type="match status" value="1"/>
</dbReference>
<dbReference type="InterPro" id="IPR050738">
    <property type="entry name" value="Sulfatase"/>
</dbReference>
<accession>A0A7X0LJB9</accession>
<dbReference type="EMBL" id="JACHGY010000001">
    <property type="protein sequence ID" value="MBB6429165.1"/>
    <property type="molecule type" value="Genomic_DNA"/>
</dbReference>
<dbReference type="AlphaFoldDB" id="A0A7X0LJB9"/>
<dbReference type="InterPro" id="IPR000917">
    <property type="entry name" value="Sulfatase_N"/>
</dbReference>
<dbReference type="InterPro" id="IPR017850">
    <property type="entry name" value="Alkaline_phosphatase_core_sf"/>
</dbReference>
<dbReference type="SUPFAM" id="SSF53649">
    <property type="entry name" value="Alkaline phosphatase-like"/>
    <property type="match status" value="1"/>
</dbReference>
<keyword evidence="4" id="KW-1185">Reference proteome</keyword>
<protein>
    <submittedName>
        <fullName evidence="3">Arylsulfatase A-like enzyme</fullName>
    </submittedName>
</protein>
<organism evidence="3 4">
    <name type="scientific">Algisphaera agarilytica</name>
    <dbReference type="NCBI Taxonomy" id="1385975"/>
    <lineage>
        <taxon>Bacteria</taxon>
        <taxon>Pseudomonadati</taxon>
        <taxon>Planctomycetota</taxon>
        <taxon>Phycisphaerae</taxon>
        <taxon>Phycisphaerales</taxon>
        <taxon>Phycisphaeraceae</taxon>
        <taxon>Algisphaera</taxon>
    </lineage>
</organism>
<dbReference type="PANTHER" id="PTHR42693">
    <property type="entry name" value="ARYLSULFATASE FAMILY MEMBER"/>
    <property type="match status" value="1"/>
</dbReference>
<evidence type="ECO:0000313" key="3">
    <source>
        <dbReference type="EMBL" id="MBB6429165.1"/>
    </source>
</evidence>
<dbReference type="Proteomes" id="UP000541810">
    <property type="component" value="Unassembled WGS sequence"/>
</dbReference>
<gene>
    <name evidence="3" type="ORF">HNQ40_000971</name>
</gene>
<comment type="similarity">
    <text evidence="1">Belongs to the sulfatase family.</text>
</comment>
<dbReference type="RefSeq" id="WP_184676752.1">
    <property type="nucleotide sequence ID" value="NZ_JACHGY010000001.1"/>
</dbReference>
<dbReference type="GO" id="GO:0004065">
    <property type="term" value="F:arylsulfatase activity"/>
    <property type="evidence" value="ECO:0007669"/>
    <property type="project" value="TreeGrafter"/>
</dbReference>
<reference evidence="3 4" key="1">
    <citation type="submission" date="2020-08" db="EMBL/GenBank/DDBJ databases">
        <title>Genomic Encyclopedia of Type Strains, Phase IV (KMG-IV): sequencing the most valuable type-strain genomes for metagenomic binning, comparative biology and taxonomic classification.</title>
        <authorList>
            <person name="Goeker M."/>
        </authorList>
    </citation>
    <scope>NUCLEOTIDE SEQUENCE [LARGE SCALE GENOMIC DNA]</scope>
    <source>
        <strain evidence="3 4">DSM 103725</strain>
    </source>
</reference>
<evidence type="ECO:0000256" key="1">
    <source>
        <dbReference type="ARBA" id="ARBA00008779"/>
    </source>
</evidence>
<dbReference type="CDD" id="cd16148">
    <property type="entry name" value="sulfatase_like"/>
    <property type="match status" value="1"/>
</dbReference>